<accession>A0AAN9RFF7</accession>
<dbReference type="PANTHER" id="PTHR34046">
    <property type="entry name" value="OS06G0218800 PROTEIN"/>
    <property type="match status" value="1"/>
</dbReference>
<dbReference type="Proteomes" id="UP001374584">
    <property type="component" value="Unassembled WGS sequence"/>
</dbReference>
<evidence type="ECO:0000313" key="1">
    <source>
        <dbReference type="EMBL" id="KAK7369319.1"/>
    </source>
</evidence>
<reference evidence="1 2" key="1">
    <citation type="submission" date="2024-01" db="EMBL/GenBank/DDBJ databases">
        <title>The genomes of 5 underutilized Papilionoideae crops provide insights into root nodulation and disease resistanc.</title>
        <authorList>
            <person name="Jiang F."/>
        </authorList>
    </citation>
    <scope>NUCLEOTIDE SEQUENCE [LARGE SCALE GENOMIC DNA]</scope>
    <source>
        <strain evidence="1">JINMINGXINNONG_FW02</strain>
        <tissue evidence="1">Leaves</tissue>
    </source>
</reference>
<comment type="caution">
    <text evidence="1">The sequence shown here is derived from an EMBL/GenBank/DDBJ whole genome shotgun (WGS) entry which is preliminary data.</text>
</comment>
<dbReference type="EMBL" id="JAYMYR010000004">
    <property type="protein sequence ID" value="KAK7369319.1"/>
    <property type="molecule type" value="Genomic_DNA"/>
</dbReference>
<sequence length="152" mass="17309">MKRRKEEKKHIMKFEAVGGGCKYHPDNKQLPGVCPFCLRDKLLKLYDINNPTYPLPSPSPLLHSYVSHRHRRHTSTVPDSVSSMVSFNYGLKKSNSIAFASGSQTTDREVSEKSMGSKKKGVWSKLLKLTRKNSKEAFMHSGTVREGKSWHF</sequence>
<name>A0AAN9RFF7_PHACN</name>
<dbReference type="PANTHER" id="PTHR34046:SF19">
    <property type="entry name" value="RAPIDLY ELICITED PROTEIN, PUTATIVE-RELATED"/>
    <property type="match status" value="1"/>
</dbReference>
<proteinExistence type="predicted"/>
<gene>
    <name evidence="1" type="ORF">VNO80_11356</name>
</gene>
<evidence type="ECO:0000313" key="2">
    <source>
        <dbReference type="Proteomes" id="UP001374584"/>
    </source>
</evidence>
<dbReference type="AlphaFoldDB" id="A0AAN9RFF7"/>
<keyword evidence="2" id="KW-1185">Reference proteome</keyword>
<organism evidence="1 2">
    <name type="scientific">Phaseolus coccineus</name>
    <name type="common">Scarlet runner bean</name>
    <name type="synonym">Phaseolus multiflorus</name>
    <dbReference type="NCBI Taxonomy" id="3886"/>
    <lineage>
        <taxon>Eukaryota</taxon>
        <taxon>Viridiplantae</taxon>
        <taxon>Streptophyta</taxon>
        <taxon>Embryophyta</taxon>
        <taxon>Tracheophyta</taxon>
        <taxon>Spermatophyta</taxon>
        <taxon>Magnoliopsida</taxon>
        <taxon>eudicotyledons</taxon>
        <taxon>Gunneridae</taxon>
        <taxon>Pentapetalae</taxon>
        <taxon>rosids</taxon>
        <taxon>fabids</taxon>
        <taxon>Fabales</taxon>
        <taxon>Fabaceae</taxon>
        <taxon>Papilionoideae</taxon>
        <taxon>50 kb inversion clade</taxon>
        <taxon>NPAAA clade</taxon>
        <taxon>indigoferoid/millettioid clade</taxon>
        <taxon>Phaseoleae</taxon>
        <taxon>Phaseolus</taxon>
    </lineage>
</organism>
<protein>
    <submittedName>
        <fullName evidence="1">Uncharacterized protein</fullName>
    </submittedName>
</protein>